<organism evidence="2 3">
    <name type="scientific">Candidatus Glassbacteria bacterium RIFCSPLOWO2_12_FULL_58_11</name>
    <dbReference type="NCBI Taxonomy" id="1817867"/>
    <lineage>
        <taxon>Bacteria</taxon>
        <taxon>Candidatus Glassiibacteriota</taxon>
    </lineage>
</organism>
<evidence type="ECO:0000313" key="2">
    <source>
        <dbReference type="EMBL" id="OGG02634.1"/>
    </source>
</evidence>
<dbReference type="STRING" id="1817867.A3F83_03355"/>
<dbReference type="Gene3D" id="3.40.50.150">
    <property type="entry name" value="Vaccinia Virus protein VP39"/>
    <property type="match status" value="1"/>
</dbReference>
<dbReference type="InterPro" id="IPR029063">
    <property type="entry name" value="SAM-dependent_MTases_sf"/>
</dbReference>
<dbReference type="InterPro" id="IPR050508">
    <property type="entry name" value="Methyltransf_Superfamily"/>
</dbReference>
<dbReference type="PANTHER" id="PTHR42912">
    <property type="entry name" value="METHYLTRANSFERASE"/>
    <property type="match status" value="1"/>
</dbReference>
<accession>A0A1F5YRC0</accession>
<protein>
    <recommendedName>
        <fullName evidence="1">Methyltransferase type 11 domain-containing protein</fullName>
    </recommendedName>
</protein>
<dbReference type="PANTHER" id="PTHR42912:SF93">
    <property type="entry name" value="N6-ADENOSINE-METHYLTRANSFERASE TMT1A"/>
    <property type="match status" value="1"/>
</dbReference>
<dbReference type="AlphaFoldDB" id="A0A1F5YRC0"/>
<dbReference type="Proteomes" id="UP000179129">
    <property type="component" value="Unassembled WGS sequence"/>
</dbReference>
<evidence type="ECO:0000313" key="3">
    <source>
        <dbReference type="Proteomes" id="UP000179129"/>
    </source>
</evidence>
<gene>
    <name evidence="2" type="ORF">A3F83_03355</name>
</gene>
<comment type="caution">
    <text evidence="2">The sequence shown here is derived from an EMBL/GenBank/DDBJ whole genome shotgun (WGS) entry which is preliminary data.</text>
</comment>
<dbReference type="CDD" id="cd02440">
    <property type="entry name" value="AdoMet_MTases"/>
    <property type="match status" value="1"/>
</dbReference>
<dbReference type="InterPro" id="IPR013216">
    <property type="entry name" value="Methyltransf_11"/>
</dbReference>
<dbReference type="GO" id="GO:0008757">
    <property type="term" value="F:S-adenosylmethionine-dependent methyltransferase activity"/>
    <property type="evidence" value="ECO:0007669"/>
    <property type="project" value="InterPro"/>
</dbReference>
<dbReference type="Pfam" id="PF08241">
    <property type="entry name" value="Methyltransf_11"/>
    <property type="match status" value="1"/>
</dbReference>
<dbReference type="SUPFAM" id="SSF53335">
    <property type="entry name" value="S-adenosyl-L-methionine-dependent methyltransferases"/>
    <property type="match status" value="1"/>
</dbReference>
<dbReference type="EMBL" id="MFIX01000180">
    <property type="protein sequence ID" value="OGG02634.1"/>
    <property type="molecule type" value="Genomic_DNA"/>
</dbReference>
<proteinExistence type="predicted"/>
<name>A0A1F5YRC0_9BACT</name>
<evidence type="ECO:0000259" key="1">
    <source>
        <dbReference type="Pfam" id="PF08241"/>
    </source>
</evidence>
<sequence>MTFNDDFFLSYLSAVPLPLALERLTECQIYRERTFRRPILDLGCGDGILVKNLFAEKIDAGLDPDPGELERARRLGVYKELIQCRADSIPKPDTSFNTVISNSVLEHIPSLEPVFREVYRVLAPGGRFYCTVPSNYFDDYTIVNQILKAFRLRGPAGRYKKFFNSFWKHYHYYPLDQWTGIACRCGFVLSEAFNFNPRRNCLLNDFLVPFSLPSFLIKKIFNKWVLWPSLRRRMLYPLYPVLKRLYLFEELGAQRGGLIFMSLEKAKQ</sequence>
<feature type="domain" description="Methyltransferase type 11" evidence="1">
    <location>
        <begin position="40"/>
        <end position="130"/>
    </location>
</feature>
<reference evidence="2 3" key="1">
    <citation type="journal article" date="2016" name="Nat. Commun.">
        <title>Thousands of microbial genomes shed light on interconnected biogeochemical processes in an aquifer system.</title>
        <authorList>
            <person name="Anantharaman K."/>
            <person name="Brown C.T."/>
            <person name="Hug L.A."/>
            <person name="Sharon I."/>
            <person name="Castelle C.J."/>
            <person name="Probst A.J."/>
            <person name="Thomas B.C."/>
            <person name="Singh A."/>
            <person name="Wilkins M.J."/>
            <person name="Karaoz U."/>
            <person name="Brodie E.L."/>
            <person name="Williams K.H."/>
            <person name="Hubbard S.S."/>
            <person name="Banfield J.F."/>
        </authorList>
    </citation>
    <scope>NUCLEOTIDE SEQUENCE [LARGE SCALE GENOMIC DNA]</scope>
</reference>